<keyword evidence="19" id="KW-1185">Reference proteome</keyword>
<evidence type="ECO:0000256" key="9">
    <source>
        <dbReference type="ARBA" id="ARBA00022984"/>
    </source>
</evidence>
<keyword evidence="5" id="KW-1003">Cell membrane</keyword>
<name>A0A840UK69_9FIRM</name>
<dbReference type="GO" id="GO:0008360">
    <property type="term" value="P:regulation of cell shape"/>
    <property type="evidence" value="ECO:0007669"/>
    <property type="project" value="UniProtKB-KW"/>
</dbReference>
<keyword evidence="10 17" id="KW-1133">Transmembrane helix</keyword>
<evidence type="ECO:0000313" key="18">
    <source>
        <dbReference type="EMBL" id="MBB5337536.1"/>
    </source>
</evidence>
<evidence type="ECO:0000256" key="3">
    <source>
        <dbReference type="ARBA" id="ARBA00012374"/>
    </source>
</evidence>
<evidence type="ECO:0000256" key="15">
    <source>
        <dbReference type="ARBA" id="ARBA00032932"/>
    </source>
</evidence>
<keyword evidence="9" id="KW-0573">Peptidoglycan synthesis</keyword>
<organism evidence="18 19">
    <name type="scientific">Pectinatus brassicae</name>
    <dbReference type="NCBI Taxonomy" id="862415"/>
    <lineage>
        <taxon>Bacteria</taxon>
        <taxon>Bacillati</taxon>
        <taxon>Bacillota</taxon>
        <taxon>Negativicutes</taxon>
        <taxon>Selenomonadales</taxon>
        <taxon>Selenomonadaceae</taxon>
        <taxon>Pectinatus</taxon>
    </lineage>
</organism>
<keyword evidence="8" id="KW-0133">Cell shape</keyword>
<dbReference type="PANTHER" id="PTHR30622">
    <property type="entry name" value="UNDECAPRENYL-DIPHOSPHATASE"/>
    <property type="match status" value="1"/>
</dbReference>
<dbReference type="Pfam" id="PF02673">
    <property type="entry name" value="BacA"/>
    <property type="match status" value="1"/>
</dbReference>
<feature type="transmembrane region" description="Helical" evidence="17">
    <location>
        <begin position="91"/>
        <end position="119"/>
    </location>
</feature>
<feature type="transmembrane region" description="Helical" evidence="17">
    <location>
        <begin position="131"/>
        <end position="151"/>
    </location>
</feature>
<dbReference type="PANTHER" id="PTHR30622:SF2">
    <property type="entry name" value="UNDECAPRENYL-DIPHOSPHATASE"/>
    <property type="match status" value="1"/>
</dbReference>
<keyword evidence="12" id="KW-0046">Antibiotic resistance</keyword>
<sequence length="211" mass="23405">MFIFFNNEWKSIIIKIAKGNFHDNKLLYLIIVGSIPAIIIGFLCEKFLRIMFSNVINAAVFLILNGILLFISEKWRQKGTKSIQQLTYKEAFIIGIFQCLAFIPGFSRSGTTITGGFIIGLNSSESLRFSLLLSAPIVLGAGIIETPHIAMVNNNQVLLMAIIGGIVAGIVAYLSIKIMIRLFKKTETAILRPFAVYCILLGGIIFISNLW</sequence>
<evidence type="ECO:0000256" key="14">
    <source>
        <dbReference type="ARBA" id="ARBA00032707"/>
    </source>
</evidence>
<dbReference type="EMBL" id="JACHFH010000057">
    <property type="protein sequence ID" value="MBB5337536.1"/>
    <property type="molecule type" value="Genomic_DNA"/>
</dbReference>
<dbReference type="GO" id="GO:0050380">
    <property type="term" value="F:undecaprenyl-diphosphatase activity"/>
    <property type="evidence" value="ECO:0007669"/>
    <property type="project" value="UniProtKB-EC"/>
</dbReference>
<comment type="subcellular location">
    <subcellularLocation>
        <location evidence="1">Cell membrane</location>
        <topology evidence="1">Multi-pass membrane protein</topology>
    </subcellularLocation>
</comment>
<evidence type="ECO:0000313" key="19">
    <source>
        <dbReference type="Proteomes" id="UP000559117"/>
    </source>
</evidence>
<dbReference type="AlphaFoldDB" id="A0A840UK69"/>
<evidence type="ECO:0000256" key="11">
    <source>
        <dbReference type="ARBA" id="ARBA00023136"/>
    </source>
</evidence>
<evidence type="ECO:0000256" key="1">
    <source>
        <dbReference type="ARBA" id="ARBA00004651"/>
    </source>
</evidence>
<evidence type="ECO:0000256" key="4">
    <source>
        <dbReference type="ARBA" id="ARBA00021581"/>
    </source>
</evidence>
<dbReference type="EC" id="3.6.1.27" evidence="3"/>
<comment type="catalytic activity">
    <reaction evidence="16">
        <text>di-trans,octa-cis-undecaprenyl diphosphate + H2O = di-trans,octa-cis-undecaprenyl phosphate + phosphate + H(+)</text>
        <dbReference type="Rhea" id="RHEA:28094"/>
        <dbReference type="ChEBI" id="CHEBI:15377"/>
        <dbReference type="ChEBI" id="CHEBI:15378"/>
        <dbReference type="ChEBI" id="CHEBI:43474"/>
        <dbReference type="ChEBI" id="CHEBI:58405"/>
        <dbReference type="ChEBI" id="CHEBI:60392"/>
        <dbReference type="EC" id="3.6.1.27"/>
    </reaction>
</comment>
<evidence type="ECO:0000256" key="12">
    <source>
        <dbReference type="ARBA" id="ARBA00023251"/>
    </source>
</evidence>
<dbReference type="InterPro" id="IPR003824">
    <property type="entry name" value="UppP"/>
</dbReference>
<dbReference type="GO" id="GO:0046677">
    <property type="term" value="P:response to antibiotic"/>
    <property type="evidence" value="ECO:0007669"/>
    <property type="project" value="UniProtKB-KW"/>
</dbReference>
<feature type="transmembrane region" description="Helical" evidence="17">
    <location>
        <begin position="26"/>
        <end position="44"/>
    </location>
</feature>
<evidence type="ECO:0000256" key="17">
    <source>
        <dbReference type="SAM" id="Phobius"/>
    </source>
</evidence>
<feature type="transmembrane region" description="Helical" evidence="17">
    <location>
        <begin position="157"/>
        <end position="176"/>
    </location>
</feature>
<reference evidence="18 19" key="1">
    <citation type="submission" date="2020-08" db="EMBL/GenBank/DDBJ databases">
        <title>Genomic Encyclopedia of Type Strains, Phase IV (KMG-IV): sequencing the most valuable type-strain genomes for metagenomic binning, comparative biology and taxonomic classification.</title>
        <authorList>
            <person name="Goeker M."/>
        </authorList>
    </citation>
    <scope>NUCLEOTIDE SEQUENCE [LARGE SCALE GENOMIC DNA]</scope>
    <source>
        <strain evidence="18 19">DSM 24661</strain>
    </source>
</reference>
<accession>A0A840UK69</accession>
<dbReference type="GO" id="GO:0005886">
    <property type="term" value="C:plasma membrane"/>
    <property type="evidence" value="ECO:0007669"/>
    <property type="project" value="UniProtKB-SubCell"/>
</dbReference>
<evidence type="ECO:0000256" key="7">
    <source>
        <dbReference type="ARBA" id="ARBA00022801"/>
    </source>
</evidence>
<keyword evidence="11 17" id="KW-0472">Membrane</keyword>
<dbReference type="GO" id="GO:0071555">
    <property type="term" value="P:cell wall organization"/>
    <property type="evidence" value="ECO:0007669"/>
    <property type="project" value="UniProtKB-KW"/>
</dbReference>
<evidence type="ECO:0000256" key="5">
    <source>
        <dbReference type="ARBA" id="ARBA00022475"/>
    </source>
</evidence>
<evidence type="ECO:0000256" key="8">
    <source>
        <dbReference type="ARBA" id="ARBA00022960"/>
    </source>
</evidence>
<keyword evidence="7 18" id="KW-0378">Hydrolase</keyword>
<proteinExistence type="inferred from homology"/>
<evidence type="ECO:0000256" key="6">
    <source>
        <dbReference type="ARBA" id="ARBA00022692"/>
    </source>
</evidence>
<evidence type="ECO:0000256" key="10">
    <source>
        <dbReference type="ARBA" id="ARBA00022989"/>
    </source>
</evidence>
<dbReference type="GO" id="GO:0009252">
    <property type="term" value="P:peptidoglycan biosynthetic process"/>
    <property type="evidence" value="ECO:0007669"/>
    <property type="project" value="UniProtKB-KW"/>
</dbReference>
<dbReference type="Proteomes" id="UP000559117">
    <property type="component" value="Unassembled WGS sequence"/>
</dbReference>
<comment type="similarity">
    <text evidence="2">Belongs to the UppP family.</text>
</comment>
<evidence type="ECO:0000256" key="13">
    <source>
        <dbReference type="ARBA" id="ARBA00023316"/>
    </source>
</evidence>
<protein>
    <recommendedName>
        <fullName evidence="4">Undecaprenyl-diphosphatase</fullName>
        <ecNumber evidence="3">3.6.1.27</ecNumber>
    </recommendedName>
    <alternativeName>
        <fullName evidence="15">Bacitracin resistance protein</fullName>
    </alternativeName>
    <alternativeName>
        <fullName evidence="14">Undecaprenyl pyrophosphate phosphatase</fullName>
    </alternativeName>
</protein>
<evidence type="ECO:0000256" key="16">
    <source>
        <dbReference type="ARBA" id="ARBA00047594"/>
    </source>
</evidence>
<comment type="caution">
    <text evidence="18">The sequence shown here is derived from an EMBL/GenBank/DDBJ whole genome shotgun (WGS) entry which is preliminary data.</text>
</comment>
<gene>
    <name evidence="18" type="ORF">HNR32_002698</name>
</gene>
<feature type="transmembrane region" description="Helical" evidence="17">
    <location>
        <begin position="188"/>
        <end position="208"/>
    </location>
</feature>
<keyword evidence="6 17" id="KW-0812">Transmembrane</keyword>
<feature type="transmembrane region" description="Helical" evidence="17">
    <location>
        <begin position="51"/>
        <end position="71"/>
    </location>
</feature>
<evidence type="ECO:0000256" key="2">
    <source>
        <dbReference type="ARBA" id="ARBA00010621"/>
    </source>
</evidence>
<keyword evidence="13" id="KW-0961">Cell wall biogenesis/degradation</keyword>